<proteinExistence type="predicted"/>
<evidence type="ECO:0000313" key="3">
    <source>
        <dbReference type="Proteomes" id="UP000199391"/>
    </source>
</evidence>
<dbReference type="OrthoDB" id="8780288at2"/>
<evidence type="ECO:0000256" key="1">
    <source>
        <dbReference type="SAM" id="Phobius"/>
    </source>
</evidence>
<keyword evidence="1" id="KW-0472">Membrane</keyword>
<organism evidence="2 3">
    <name type="scientific">Pseudoduganella namucuonensis</name>
    <dbReference type="NCBI Taxonomy" id="1035707"/>
    <lineage>
        <taxon>Bacteria</taxon>
        <taxon>Pseudomonadati</taxon>
        <taxon>Pseudomonadota</taxon>
        <taxon>Betaproteobacteria</taxon>
        <taxon>Burkholderiales</taxon>
        <taxon>Oxalobacteraceae</taxon>
        <taxon>Telluria group</taxon>
        <taxon>Pseudoduganella</taxon>
    </lineage>
</organism>
<reference evidence="3" key="1">
    <citation type="submission" date="2016-10" db="EMBL/GenBank/DDBJ databases">
        <authorList>
            <person name="Varghese N."/>
            <person name="Submissions S."/>
        </authorList>
    </citation>
    <scope>NUCLEOTIDE SEQUENCE [LARGE SCALE GENOMIC DNA]</scope>
    <source>
        <strain evidence="3">CGMCC 1.11014</strain>
    </source>
</reference>
<keyword evidence="3" id="KW-1185">Reference proteome</keyword>
<sequence>MTIEVTAIVRPSPCLRRLRTAFAMALLAAAAWLALTGAPLAGPRLIAAALPPVMALAALAGLCPPILYGAHAKAHRIDISRVGQLRLAVYLHAEGGAGERVTLLGGALLWPWLLVLPLRRDDGGAALLVVLPDSVAPGEFRPLALACRACAEKNL</sequence>
<keyword evidence="1" id="KW-0812">Transmembrane</keyword>
<dbReference type="STRING" id="1035707.SAMN05216552_1028106"/>
<keyword evidence="1" id="KW-1133">Transmembrane helix</keyword>
<feature type="transmembrane region" description="Helical" evidence="1">
    <location>
        <begin position="46"/>
        <end position="68"/>
    </location>
</feature>
<gene>
    <name evidence="2" type="ORF">SAMN05216552_1028106</name>
</gene>
<dbReference type="EMBL" id="FPBO01000028">
    <property type="protein sequence ID" value="SFV08650.1"/>
    <property type="molecule type" value="Genomic_DNA"/>
</dbReference>
<protein>
    <submittedName>
        <fullName evidence="2">Toxin CptA</fullName>
    </submittedName>
</protein>
<evidence type="ECO:0000313" key="2">
    <source>
        <dbReference type="EMBL" id="SFV08650.1"/>
    </source>
</evidence>
<name>A0A1I7LG66_9BURK</name>
<dbReference type="Proteomes" id="UP000199391">
    <property type="component" value="Unassembled WGS sequence"/>
</dbReference>
<feature type="transmembrane region" description="Helical" evidence="1">
    <location>
        <begin position="21"/>
        <end position="40"/>
    </location>
</feature>
<accession>A0A1I7LG66</accession>
<dbReference type="RefSeq" id="WP_143133304.1">
    <property type="nucleotide sequence ID" value="NZ_FPBO01000028.1"/>
</dbReference>
<dbReference type="AlphaFoldDB" id="A0A1I7LG66"/>